<dbReference type="GO" id="GO:0009252">
    <property type="term" value="P:peptidoglycan biosynthetic process"/>
    <property type="evidence" value="ECO:0007669"/>
    <property type="project" value="UniProtKB-KW"/>
</dbReference>
<evidence type="ECO:0000256" key="3">
    <source>
        <dbReference type="ARBA" id="ARBA00012374"/>
    </source>
</evidence>
<evidence type="ECO:0000256" key="1">
    <source>
        <dbReference type="ARBA" id="ARBA00004651"/>
    </source>
</evidence>
<keyword evidence="9 14" id="KW-0472">Membrane</keyword>
<evidence type="ECO:0000313" key="16">
    <source>
        <dbReference type="Proteomes" id="UP000179129"/>
    </source>
</evidence>
<comment type="function">
    <text evidence="14">Catalyzes the dephosphorylation of undecaprenyl diphosphate (UPP). Confers resistance to bacitracin.</text>
</comment>
<dbReference type="STRING" id="1817867.A3F83_06225"/>
<feature type="transmembrane region" description="Helical" evidence="14">
    <location>
        <begin position="230"/>
        <end position="250"/>
    </location>
</feature>
<keyword evidence="5 14" id="KW-1003">Cell membrane</keyword>
<gene>
    <name evidence="14" type="primary">uppP</name>
    <name evidence="15" type="ORF">A3F83_06225</name>
</gene>
<dbReference type="GO" id="GO:0050380">
    <property type="term" value="F:undecaprenyl-diphosphatase activity"/>
    <property type="evidence" value="ECO:0007669"/>
    <property type="project" value="UniProtKB-UniRule"/>
</dbReference>
<evidence type="ECO:0000256" key="6">
    <source>
        <dbReference type="ARBA" id="ARBA00022692"/>
    </source>
</evidence>
<evidence type="ECO:0000313" key="15">
    <source>
        <dbReference type="EMBL" id="OGG06631.1"/>
    </source>
</evidence>
<keyword evidence="14" id="KW-0573">Peptidoglycan synthesis</keyword>
<feature type="transmembrane region" description="Helical" evidence="14">
    <location>
        <begin position="96"/>
        <end position="116"/>
    </location>
</feature>
<feature type="transmembrane region" description="Helical" evidence="14">
    <location>
        <begin position="122"/>
        <end position="143"/>
    </location>
</feature>
<evidence type="ECO:0000256" key="10">
    <source>
        <dbReference type="ARBA" id="ARBA00023251"/>
    </source>
</evidence>
<evidence type="ECO:0000256" key="12">
    <source>
        <dbReference type="ARBA" id="ARBA00032932"/>
    </source>
</evidence>
<evidence type="ECO:0000256" key="5">
    <source>
        <dbReference type="ARBA" id="ARBA00022475"/>
    </source>
</evidence>
<feature type="transmembrane region" description="Helical" evidence="14">
    <location>
        <begin position="198"/>
        <end position="218"/>
    </location>
</feature>
<feature type="transmembrane region" description="Helical" evidence="14">
    <location>
        <begin position="262"/>
        <end position="279"/>
    </location>
</feature>
<evidence type="ECO:0000256" key="14">
    <source>
        <dbReference type="HAMAP-Rule" id="MF_01006"/>
    </source>
</evidence>
<comment type="miscellaneous">
    <text evidence="14">Bacitracin is thought to be involved in the inhibition of peptidoglycan synthesis by sequestering undecaprenyl diphosphate, thereby reducing the pool of lipid carrier available.</text>
</comment>
<dbReference type="EMBL" id="MFIX01000014">
    <property type="protein sequence ID" value="OGG06631.1"/>
    <property type="molecule type" value="Genomic_DNA"/>
</dbReference>
<dbReference type="AlphaFoldDB" id="A0A1F5Z2F8"/>
<accession>A0A1F5Z2F8</accession>
<evidence type="ECO:0000256" key="2">
    <source>
        <dbReference type="ARBA" id="ARBA00010621"/>
    </source>
</evidence>
<evidence type="ECO:0000256" key="4">
    <source>
        <dbReference type="ARBA" id="ARBA00021581"/>
    </source>
</evidence>
<keyword evidence="14" id="KW-0133">Cell shape</keyword>
<proteinExistence type="inferred from homology"/>
<sequence length="280" mass="29375">MSYLDAVLLGLLQGITEFLPISSSGHLVLGEAVLGVKSSGMVFEVALHLATAGAVILAYRKRLRGMLTALPLMFRPRLWKKAAADSTLSPVLRENLILDWYILLGTLPAAAAGLLFKDLVESAFSSVRLVCLMLMVTGMILLSSRFARKDNHRGLSGSRSLGVGLAQAVALIPGISRSGTTITAGLLLGLAPVRAAEFSFLLALPAIFGAALLEALSLGSSTFTSLPGAGPLAAGVAAAFFSGFAAIYLLLRILQKGRFNHFAYYCLAVGLAGWLASRAL</sequence>
<organism evidence="15 16">
    <name type="scientific">Candidatus Glassbacteria bacterium RIFCSPLOWO2_12_FULL_58_11</name>
    <dbReference type="NCBI Taxonomy" id="1817867"/>
    <lineage>
        <taxon>Bacteria</taxon>
        <taxon>Candidatus Glassiibacteriota</taxon>
    </lineage>
</organism>
<dbReference type="HAMAP" id="MF_01006">
    <property type="entry name" value="Undec_diphosphatase"/>
    <property type="match status" value="1"/>
</dbReference>
<dbReference type="GO" id="GO:0071555">
    <property type="term" value="P:cell wall organization"/>
    <property type="evidence" value="ECO:0007669"/>
    <property type="project" value="UniProtKB-KW"/>
</dbReference>
<evidence type="ECO:0000256" key="9">
    <source>
        <dbReference type="ARBA" id="ARBA00023136"/>
    </source>
</evidence>
<dbReference type="GO" id="GO:0005886">
    <property type="term" value="C:plasma membrane"/>
    <property type="evidence" value="ECO:0007669"/>
    <property type="project" value="UniProtKB-SubCell"/>
</dbReference>
<dbReference type="GO" id="GO:0008360">
    <property type="term" value="P:regulation of cell shape"/>
    <property type="evidence" value="ECO:0007669"/>
    <property type="project" value="UniProtKB-KW"/>
</dbReference>
<feature type="transmembrane region" description="Helical" evidence="14">
    <location>
        <begin position="40"/>
        <end position="59"/>
    </location>
</feature>
<dbReference type="InterPro" id="IPR003824">
    <property type="entry name" value="UppP"/>
</dbReference>
<dbReference type="PANTHER" id="PTHR30622:SF2">
    <property type="entry name" value="UNDECAPRENYL-DIPHOSPHATASE"/>
    <property type="match status" value="1"/>
</dbReference>
<protein>
    <recommendedName>
        <fullName evidence="4 14">Undecaprenyl-diphosphatase</fullName>
        <ecNumber evidence="3 14">3.6.1.27</ecNumber>
    </recommendedName>
    <alternativeName>
        <fullName evidence="12 14">Bacitracin resistance protein</fullName>
    </alternativeName>
    <alternativeName>
        <fullName evidence="11 14">Undecaprenyl pyrophosphate phosphatase</fullName>
    </alternativeName>
</protein>
<reference evidence="15 16" key="1">
    <citation type="journal article" date="2016" name="Nat. Commun.">
        <title>Thousands of microbial genomes shed light on interconnected biogeochemical processes in an aquifer system.</title>
        <authorList>
            <person name="Anantharaman K."/>
            <person name="Brown C.T."/>
            <person name="Hug L.A."/>
            <person name="Sharon I."/>
            <person name="Castelle C.J."/>
            <person name="Probst A.J."/>
            <person name="Thomas B.C."/>
            <person name="Singh A."/>
            <person name="Wilkins M.J."/>
            <person name="Karaoz U."/>
            <person name="Brodie E.L."/>
            <person name="Williams K.H."/>
            <person name="Hubbard S.S."/>
            <person name="Banfield J.F."/>
        </authorList>
    </citation>
    <scope>NUCLEOTIDE SEQUENCE [LARGE SCALE GENOMIC DNA]</scope>
</reference>
<keyword evidence="10 14" id="KW-0046">Antibiotic resistance</keyword>
<keyword evidence="7 14" id="KW-0378">Hydrolase</keyword>
<dbReference type="Proteomes" id="UP000179129">
    <property type="component" value="Unassembled WGS sequence"/>
</dbReference>
<keyword evidence="8 14" id="KW-1133">Transmembrane helix</keyword>
<comment type="similarity">
    <text evidence="2 14">Belongs to the UppP family.</text>
</comment>
<evidence type="ECO:0000256" key="7">
    <source>
        <dbReference type="ARBA" id="ARBA00022801"/>
    </source>
</evidence>
<comment type="catalytic activity">
    <reaction evidence="13 14">
        <text>di-trans,octa-cis-undecaprenyl diphosphate + H2O = di-trans,octa-cis-undecaprenyl phosphate + phosphate + H(+)</text>
        <dbReference type="Rhea" id="RHEA:28094"/>
        <dbReference type="ChEBI" id="CHEBI:15377"/>
        <dbReference type="ChEBI" id="CHEBI:15378"/>
        <dbReference type="ChEBI" id="CHEBI:43474"/>
        <dbReference type="ChEBI" id="CHEBI:58405"/>
        <dbReference type="ChEBI" id="CHEBI:60392"/>
        <dbReference type="EC" id="3.6.1.27"/>
    </reaction>
</comment>
<evidence type="ECO:0000256" key="11">
    <source>
        <dbReference type="ARBA" id="ARBA00032707"/>
    </source>
</evidence>
<dbReference type="EC" id="3.6.1.27" evidence="3 14"/>
<dbReference type="GO" id="GO:0046677">
    <property type="term" value="P:response to antibiotic"/>
    <property type="evidence" value="ECO:0007669"/>
    <property type="project" value="UniProtKB-UniRule"/>
</dbReference>
<comment type="subcellular location">
    <subcellularLocation>
        <location evidence="1 14">Cell membrane</location>
        <topology evidence="1 14">Multi-pass membrane protein</topology>
    </subcellularLocation>
</comment>
<evidence type="ECO:0000256" key="13">
    <source>
        <dbReference type="ARBA" id="ARBA00047594"/>
    </source>
</evidence>
<keyword evidence="6 14" id="KW-0812">Transmembrane</keyword>
<dbReference type="PANTHER" id="PTHR30622">
    <property type="entry name" value="UNDECAPRENYL-DIPHOSPHATASE"/>
    <property type="match status" value="1"/>
</dbReference>
<keyword evidence="14" id="KW-0961">Cell wall biogenesis/degradation</keyword>
<name>A0A1F5Z2F8_9BACT</name>
<evidence type="ECO:0000256" key="8">
    <source>
        <dbReference type="ARBA" id="ARBA00022989"/>
    </source>
</evidence>
<comment type="caution">
    <text evidence="15">The sequence shown here is derived from an EMBL/GenBank/DDBJ whole genome shotgun (WGS) entry which is preliminary data.</text>
</comment>
<dbReference type="Pfam" id="PF02673">
    <property type="entry name" value="BacA"/>
    <property type="match status" value="1"/>
</dbReference>